<evidence type="ECO:0000256" key="2">
    <source>
        <dbReference type="ARBA" id="ARBA00007431"/>
    </source>
</evidence>
<keyword evidence="8" id="KW-0449">Lipoprotein</keyword>
<dbReference type="EMBL" id="JBEVYD010000010">
    <property type="protein sequence ID" value="KAL3230198.1"/>
    <property type="molecule type" value="Genomic_DNA"/>
</dbReference>
<dbReference type="PANTHER" id="PTHR28189:SF1">
    <property type="entry name" value="GUANINE NUCLEOTIDE-BINDING PROTEIN SUBUNIT GAMMA"/>
    <property type="match status" value="1"/>
</dbReference>
<proteinExistence type="inferred from homology"/>
<accession>A0ABR4NQ17</accession>
<gene>
    <name evidence="13" type="ORF">RNJ44_01561</name>
</gene>
<organism evidence="13 14">
    <name type="scientific">Nakaseomyces bracarensis</name>
    <dbReference type="NCBI Taxonomy" id="273131"/>
    <lineage>
        <taxon>Eukaryota</taxon>
        <taxon>Fungi</taxon>
        <taxon>Dikarya</taxon>
        <taxon>Ascomycota</taxon>
        <taxon>Saccharomycotina</taxon>
        <taxon>Saccharomycetes</taxon>
        <taxon>Saccharomycetales</taxon>
        <taxon>Saccharomycetaceae</taxon>
        <taxon>Nakaseomyces</taxon>
    </lineage>
</organism>
<sequence length="89" mass="10299">MDSQQQLDLKINQLKLKRINELNDKLRSELQRDRITASNACLSLINYTTRKKDYALPELWGYPPRGTNHFRDAMTAAGQQDVNTCCIIM</sequence>
<dbReference type="Proteomes" id="UP001623330">
    <property type="component" value="Unassembled WGS sequence"/>
</dbReference>
<keyword evidence="6" id="KW-0564">Palmitate</keyword>
<keyword evidence="14" id="KW-1185">Reference proteome</keyword>
<evidence type="ECO:0000256" key="5">
    <source>
        <dbReference type="ARBA" id="ARBA00023136"/>
    </source>
</evidence>
<evidence type="ECO:0000259" key="12">
    <source>
        <dbReference type="SMART" id="SM01224"/>
    </source>
</evidence>
<comment type="similarity">
    <text evidence="2">Belongs to the G protein gamma family.</text>
</comment>
<dbReference type="Pfam" id="PF00631">
    <property type="entry name" value="G-gamma"/>
    <property type="match status" value="1"/>
</dbReference>
<evidence type="ECO:0000259" key="11">
    <source>
        <dbReference type="SMART" id="SM00224"/>
    </source>
</evidence>
<dbReference type="SMART" id="SM00224">
    <property type="entry name" value="GGL"/>
    <property type="match status" value="1"/>
</dbReference>
<comment type="subcellular location">
    <subcellularLocation>
        <location evidence="1">Membrane</location>
    </subcellularLocation>
</comment>
<evidence type="ECO:0000256" key="4">
    <source>
        <dbReference type="ARBA" id="ARBA00022481"/>
    </source>
</evidence>
<keyword evidence="4" id="KW-0488">Methylation</keyword>
<keyword evidence="10" id="KW-0175">Coiled coil</keyword>
<evidence type="ECO:0000256" key="1">
    <source>
        <dbReference type="ARBA" id="ARBA00004370"/>
    </source>
</evidence>
<keyword evidence="7" id="KW-0807">Transducer</keyword>
<feature type="domain" description="G protein gamma" evidence="11">
    <location>
        <begin position="16"/>
        <end position="79"/>
    </location>
</feature>
<name>A0ABR4NQ17_9SACH</name>
<protein>
    <recommendedName>
        <fullName evidence="3">Guanine nucleotide-binding protein subunit gamma</fullName>
    </recommendedName>
</protein>
<evidence type="ECO:0000256" key="3">
    <source>
        <dbReference type="ARBA" id="ARBA00016111"/>
    </source>
</evidence>
<dbReference type="PANTHER" id="PTHR28189">
    <property type="entry name" value="GUANINE NUCLEOTIDE-BINDING PROTEIN SUBUNIT GAMMA"/>
    <property type="match status" value="1"/>
</dbReference>
<evidence type="ECO:0000313" key="14">
    <source>
        <dbReference type="Proteomes" id="UP001623330"/>
    </source>
</evidence>
<evidence type="ECO:0000256" key="9">
    <source>
        <dbReference type="ARBA" id="ARBA00023289"/>
    </source>
</evidence>
<evidence type="ECO:0000256" key="10">
    <source>
        <dbReference type="SAM" id="Coils"/>
    </source>
</evidence>
<dbReference type="InterPro" id="IPR036284">
    <property type="entry name" value="GGL_sf"/>
</dbReference>
<dbReference type="Gene3D" id="4.10.260.10">
    <property type="entry name" value="Transducin (heterotrimeric G protein), gamma chain"/>
    <property type="match status" value="1"/>
</dbReference>
<dbReference type="SMART" id="SM01224">
    <property type="entry name" value="G_gamma"/>
    <property type="match status" value="1"/>
</dbReference>
<evidence type="ECO:0000256" key="6">
    <source>
        <dbReference type="ARBA" id="ARBA00023139"/>
    </source>
</evidence>
<keyword evidence="9" id="KW-0636">Prenylation</keyword>
<dbReference type="InterPro" id="IPR041848">
    <property type="entry name" value="Ste18_fungal"/>
</dbReference>
<keyword evidence="5" id="KW-0472">Membrane</keyword>
<evidence type="ECO:0000313" key="13">
    <source>
        <dbReference type="EMBL" id="KAL3230198.1"/>
    </source>
</evidence>
<feature type="domain" description="G protein gamma" evidence="12">
    <location>
        <begin position="12"/>
        <end position="89"/>
    </location>
</feature>
<comment type="caution">
    <text evidence="13">The sequence shown here is derived from an EMBL/GenBank/DDBJ whole genome shotgun (WGS) entry which is preliminary data.</text>
</comment>
<feature type="coiled-coil region" evidence="10">
    <location>
        <begin position="9"/>
        <end position="36"/>
    </location>
</feature>
<dbReference type="InterPro" id="IPR015898">
    <property type="entry name" value="G-protein_gamma-like_dom"/>
</dbReference>
<evidence type="ECO:0000256" key="7">
    <source>
        <dbReference type="ARBA" id="ARBA00023224"/>
    </source>
</evidence>
<reference evidence="13 14" key="1">
    <citation type="submission" date="2024-05" db="EMBL/GenBank/DDBJ databases">
        <title>Long read based assembly of the Candida bracarensis genome reveals expanded adhesin content.</title>
        <authorList>
            <person name="Marcet-Houben M."/>
            <person name="Ksiezopolska E."/>
            <person name="Gabaldon T."/>
        </authorList>
    </citation>
    <scope>NUCLEOTIDE SEQUENCE [LARGE SCALE GENOMIC DNA]</scope>
    <source>
        <strain evidence="13 14">CBM6</strain>
    </source>
</reference>
<evidence type="ECO:0000256" key="8">
    <source>
        <dbReference type="ARBA" id="ARBA00023288"/>
    </source>
</evidence>